<evidence type="ECO:0000313" key="2">
    <source>
        <dbReference type="Proteomes" id="UP001295740"/>
    </source>
</evidence>
<reference evidence="1" key="1">
    <citation type="submission" date="2023-10" db="EMBL/GenBank/DDBJ databases">
        <authorList>
            <person name="Hackl T."/>
        </authorList>
    </citation>
    <scope>NUCLEOTIDE SEQUENCE</scope>
</reference>
<sequence>MALSKRIRDRGGDHTKLIEIPSWKVRTYAEHTRSYEIRVAVQGHPLNNKYYALCPDIGHLFHASYPTWSIPVPKDDADRLAHWASFSIPKDVFLVWAEKHSMPDKTSWKDIRVETSTHLILDANDLERYKIVTAEKLKELVSLFFAKRVERHTRKKSRRHQYKARQLLLTVMMERKSHAALGTRYPAKLRIDNCLIFQDDPFGRPLAANRFRGIRFGPGRGVKPLGTSGRA</sequence>
<keyword evidence="2" id="KW-1185">Reference proteome</keyword>
<proteinExistence type="predicted"/>
<organism evidence="1 2">
    <name type="scientific">Anthostomella pinea</name>
    <dbReference type="NCBI Taxonomy" id="933095"/>
    <lineage>
        <taxon>Eukaryota</taxon>
        <taxon>Fungi</taxon>
        <taxon>Dikarya</taxon>
        <taxon>Ascomycota</taxon>
        <taxon>Pezizomycotina</taxon>
        <taxon>Sordariomycetes</taxon>
        <taxon>Xylariomycetidae</taxon>
        <taxon>Xylariales</taxon>
        <taxon>Xylariaceae</taxon>
        <taxon>Anthostomella</taxon>
    </lineage>
</organism>
<gene>
    <name evidence="1" type="ORF">KHLLAP_LOCUS6106</name>
</gene>
<dbReference type="AlphaFoldDB" id="A0AAI8YFR5"/>
<protein>
    <submittedName>
        <fullName evidence="1">Uu.00g130320.m01.CDS01</fullName>
    </submittedName>
</protein>
<name>A0AAI8YFR5_9PEZI</name>
<evidence type="ECO:0000313" key="1">
    <source>
        <dbReference type="EMBL" id="CAJ2505638.1"/>
    </source>
</evidence>
<dbReference type="EMBL" id="CAUWAG010000007">
    <property type="protein sequence ID" value="CAJ2505638.1"/>
    <property type="molecule type" value="Genomic_DNA"/>
</dbReference>
<comment type="caution">
    <text evidence="1">The sequence shown here is derived from an EMBL/GenBank/DDBJ whole genome shotgun (WGS) entry which is preliminary data.</text>
</comment>
<accession>A0AAI8YFR5</accession>
<dbReference type="Proteomes" id="UP001295740">
    <property type="component" value="Unassembled WGS sequence"/>
</dbReference>